<dbReference type="EMBL" id="JBHULN010000002">
    <property type="protein sequence ID" value="MFD2570051.1"/>
    <property type="molecule type" value="Genomic_DNA"/>
</dbReference>
<feature type="chain" id="PRO_5046008707" evidence="1">
    <location>
        <begin position="23"/>
        <end position="179"/>
    </location>
</feature>
<dbReference type="RefSeq" id="WP_381520135.1">
    <property type="nucleotide sequence ID" value="NZ_JBHULN010000002.1"/>
</dbReference>
<keyword evidence="3" id="KW-1185">Reference proteome</keyword>
<evidence type="ECO:0000313" key="3">
    <source>
        <dbReference type="Proteomes" id="UP001597469"/>
    </source>
</evidence>
<evidence type="ECO:0000256" key="1">
    <source>
        <dbReference type="SAM" id="SignalP"/>
    </source>
</evidence>
<gene>
    <name evidence="2" type="ORF">ACFSUS_05355</name>
</gene>
<keyword evidence="1" id="KW-0732">Signal</keyword>
<protein>
    <submittedName>
        <fullName evidence="2">ABC transporter permease</fullName>
    </submittedName>
</protein>
<reference evidence="3" key="1">
    <citation type="journal article" date="2019" name="Int. J. Syst. Evol. Microbiol.">
        <title>The Global Catalogue of Microorganisms (GCM) 10K type strain sequencing project: providing services to taxonomists for standard genome sequencing and annotation.</title>
        <authorList>
            <consortium name="The Broad Institute Genomics Platform"/>
            <consortium name="The Broad Institute Genome Sequencing Center for Infectious Disease"/>
            <person name="Wu L."/>
            <person name="Ma J."/>
        </authorList>
    </citation>
    <scope>NUCLEOTIDE SEQUENCE [LARGE SCALE GENOMIC DNA]</scope>
    <source>
        <strain evidence="3">KCTC 42805</strain>
    </source>
</reference>
<evidence type="ECO:0000313" key="2">
    <source>
        <dbReference type="EMBL" id="MFD2570051.1"/>
    </source>
</evidence>
<proteinExistence type="predicted"/>
<sequence length="179" mass="19881">MKHLFTTLICLCSVFTTLPSVAQTAYDITEDQPAQLNGIEYGFAIRNESKKEVGKDTFSRYELSIYVTNKSGCTKLFFPRQTPFGLQNQDQLAQFDCLNATGARLTSKSSTVRARPFSVPYSTTSKNAEGKTVTNTIQVQAGHMLTNGETVSDNIIVIVPSGEQPRMKVRVQMQELAER</sequence>
<organism evidence="2 3">
    <name type="scientific">Spirosoma soli</name>
    <dbReference type="NCBI Taxonomy" id="1770529"/>
    <lineage>
        <taxon>Bacteria</taxon>
        <taxon>Pseudomonadati</taxon>
        <taxon>Bacteroidota</taxon>
        <taxon>Cytophagia</taxon>
        <taxon>Cytophagales</taxon>
        <taxon>Cytophagaceae</taxon>
        <taxon>Spirosoma</taxon>
    </lineage>
</organism>
<feature type="signal peptide" evidence="1">
    <location>
        <begin position="1"/>
        <end position="22"/>
    </location>
</feature>
<comment type="caution">
    <text evidence="2">The sequence shown here is derived from an EMBL/GenBank/DDBJ whole genome shotgun (WGS) entry which is preliminary data.</text>
</comment>
<accession>A0ABW5M1T3</accession>
<dbReference type="Proteomes" id="UP001597469">
    <property type="component" value="Unassembled WGS sequence"/>
</dbReference>
<name>A0ABW5M1T3_9BACT</name>